<organism evidence="1 2">
    <name type="scientific">Komagataella pastoris</name>
    <name type="common">Yeast</name>
    <name type="synonym">Pichia pastoris</name>
    <dbReference type="NCBI Taxonomy" id="4922"/>
    <lineage>
        <taxon>Eukaryota</taxon>
        <taxon>Fungi</taxon>
        <taxon>Dikarya</taxon>
        <taxon>Ascomycota</taxon>
        <taxon>Saccharomycotina</taxon>
        <taxon>Pichiomycetes</taxon>
        <taxon>Pichiales</taxon>
        <taxon>Pichiaceae</taxon>
        <taxon>Komagataella</taxon>
    </lineage>
</organism>
<accession>A0A1B2JGB8</accession>
<dbReference type="PROSITE" id="PS51257">
    <property type="entry name" value="PROKAR_LIPOPROTEIN"/>
    <property type="match status" value="1"/>
</dbReference>
<reference evidence="1 2" key="1">
    <citation type="submission" date="2016-02" db="EMBL/GenBank/DDBJ databases">
        <title>Comparative genomic and transcriptomic foundation for Pichia pastoris.</title>
        <authorList>
            <person name="Love K.R."/>
            <person name="Shah K.A."/>
            <person name="Whittaker C.A."/>
            <person name="Wu J."/>
            <person name="Bartlett M.C."/>
            <person name="Ma D."/>
            <person name="Leeson R.L."/>
            <person name="Priest M."/>
            <person name="Young S.K."/>
            <person name="Love J.C."/>
        </authorList>
    </citation>
    <scope>NUCLEOTIDE SEQUENCE [LARGE SCALE GENOMIC DNA]</scope>
    <source>
        <strain evidence="1 2">ATCC 28485</strain>
    </source>
</reference>
<dbReference type="AlphaFoldDB" id="A0A1B2JGB8"/>
<sequence length="113" mass="13415">MQWLNGRASNYQSQSPPVQQLLASTIVVGCYPVRQVLSCGNLGFQRPPEWEFRVTHMPGEVYHEEHKDWIKLDEKDPDKWTLMLRSYIEAYYIFLPPQKTPGIDQLPRHYVYY</sequence>
<dbReference type="EMBL" id="CP014586">
    <property type="protein sequence ID" value="ANZ77070.1"/>
    <property type="molecule type" value="Genomic_DNA"/>
</dbReference>
<evidence type="ECO:0000313" key="2">
    <source>
        <dbReference type="Proteomes" id="UP000094565"/>
    </source>
</evidence>
<name>A0A1B2JGB8_PICPA</name>
<dbReference type="Proteomes" id="UP000094565">
    <property type="component" value="Chromosome 3"/>
</dbReference>
<keyword evidence="2" id="KW-1185">Reference proteome</keyword>
<gene>
    <name evidence="1" type="ORF">ATY40_BA7503534</name>
</gene>
<proteinExistence type="predicted"/>
<protein>
    <submittedName>
        <fullName evidence="1">BA75_03534T0</fullName>
    </submittedName>
</protein>
<evidence type="ECO:0000313" key="1">
    <source>
        <dbReference type="EMBL" id="ANZ77070.1"/>
    </source>
</evidence>